<dbReference type="Gene3D" id="1.10.760.10">
    <property type="entry name" value="Cytochrome c-like domain"/>
    <property type="match status" value="1"/>
</dbReference>
<feature type="signal peptide" evidence="6">
    <location>
        <begin position="1"/>
        <end position="20"/>
    </location>
</feature>
<dbReference type="Proteomes" id="UP000094849">
    <property type="component" value="Unassembled WGS sequence"/>
</dbReference>
<reference evidence="8 9" key="1">
    <citation type="submission" date="2016-03" db="EMBL/GenBank/DDBJ databases">
        <title>Chemosynthetic sulphur-oxidizing symbionts of marine invertebrate animals are capable of nitrogen fixation.</title>
        <authorList>
            <person name="Petersen J.M."/>
            <person name="Kemper A."/>
            <person name="Gruber-Vodicka H."/>
            <person name="Cardini U."/>
            <person name="Geest Mvander."/>
            <person name="Kleiner M."/>
            <person name="Bulgheresi S."/>
            <person name="Fussmann M."/>
            <person name="Herbold C."/>
            <person name="Seah B.K.B."/>
            <person name="Antony C.Paul."/>
            <person name="Liu D."/>
            <person name="Belitz A."/>
            <person name="Weber M."/>
        </authorList>
    </citation>
    <scope>NUCLEOTIDE SEQUENCE [LARGE SCALE GENOMIC DNA]</scope>
    <source>
        <strain evidence="8">G_D</strain>
    </source>
</reference>
<evidence type="ECO:0000256" key="1">
    <source>
        <dbReference type="ARBA" id="ARBA00022617"/>
    </source>
</evidence>
<dbReference type="OrthoDB" id="5295318at2"/>
<dbReference type="Pfam" id="PF09086">
    <property type="entry name" value="DUF1924"/>
    <property type="match status" value="1"/>
</dbReference>
<dbReference type="AlphaFoldDB" id="A0A1E2UTV2"/>
<organism evidence="8 9">
    <name type="scientific">Candidatus Thiodiazotropha endoloripes</name>
    <dbReference type="NCBI Taxonomy" id="1818881"/>
    <lineage>
        <taxon>Bacteria</taxon>
        <taxon>Pseudomonadati</taxon>
        <taxon>Pseudomonadota</taxon>
        <taxon>Gammaproteobacteria</taxon>
        <taxon>Chromatiales</taxon>
        <taxon>Sedimenticolaceae</taxon>
        <taxon>Candidatus Thiodiazotropha</taxon>
    </lineage>
</organism>
<comment type="caution">
    <text evidence="8">The sequence shown here is derived from an EMBL/GenBank/DDBJ whole genome shotgun (WGS) entry which is preliminary data.</text>
</comment>
<evidence type="ECO:0000256" key="2">
    <source>
        <dbReference type="ARBA" id="ARBA00022723"/>
    </source>
</evidence>
<keyword evidence="9" id="KW-1185">Reference proteome</keyword>
<evidence type="ECO:0000256" key="6">
    <source>
        <dbReference type="SAM" id="SignalP"/>
    </source>
</evidence>
<proteinExistence type="predicted"/>
<feature type="chain" id="PRO_5009119193" description="Cytochrome c domain-containing protein" evidence="6">
    <location>
        <begin position="21"/>
        <end position="132"/>
    </location>
</feature>
<evidence type="ECO:0000256" key="4">
    <source>
        <dbReference type="PROSITE-ProRule" id="PRU00433"/>
    </source>
</evidence>
<protein>
    <recommendedName>
        <fullName evidence="7">Cytochrome c domain-containing protein</fullName>
    </recommendedName>
</protein>
<evidence type="ECO:0000256" key="5">
    <source>
        <dbReference type="SAM" id="MobiDB-lite"/>
    </source>
</evidence>
<dbReference type="RefSeq" id="WP_069005928.1">
    <property type="nucleotide sequence ID" value="NZ_LVJX01000011.1"/>
</dbReference>
<dbReference type="InterPro" id="IPR036909">
    <property type="entry name" value="Cyt_c-like_dom_sf"/>
</dbReference>
<accession>A0A1E2UTV2</accession>
<dbReference type="GO" id="GO:0009055">
    <property type="term" value="F:electron transfer activity"/>
    <property type="evidence" value="ECO:0007669"/>
    <property type="project" value="InterPro"/>
</dbReference>
<gene>
    <name evidence="8" type="ORF">A3196_15010</name>
</gene>
<evidence type="ECO:0000256" key="3">
    <source>
        <dbReference type="ARBA" id="ARBA00023004"/>
    </source>
</evidence>
<keyword evidence="3 4" id="KW-0408">Iron</keyword>
<feature type="domain" description="Cytochrome c" evidence="7">
    <location>
        <begin position="38"/>
        <end position="132"/>
    </location>
</feature>
<dbReference type="GO" id="GO:0020037">
    <property type="term" value="F:heme binding"/>
    <property type="evidence" value="ECO:0007669"/>
    <property type="project" value="InterPro"/>
</dbReference>
<sequence length="132" mass="14919">MKFSTKLLLLLTFFAAVVDAGPLEERLNSYLEKGSGSFDPQQGQIIWQQRVLHPKSGKTRSCGDCHGGDLSKPGKHQKTGKTIQPMAPSVNPQRLKDGKKMEKWFKRNCKWTWGRACTAREKGDILSYLQQI</sequence>
<evidence type="ECO:0000259" key="7">
    <source>
        <dbReference type="PROSITE" id="PS51007"/>
    </source>
</evidence>
<dbReference type="STRING" id="1818881.A3196_15010"/>
<feature type="region of interest" description="Disordered" evidence="5">
    <location>
        <begin position="58"/>
        <end position="94"/>
    </location>
</feature>
<name>A0A1E2UTV2_9GAMM</name>
<dbReference type="EMBL" id="LVJZ01000003">
    <property type="protein sequence ID" value="ODB97955.1"/>
    <property type="molecule type" value="Genomic_DNA"/>
</dbReference>
<evidence type="ECO:0000313" key="9">
    <source>
        <dbReference type="Proteomes" id="UP000094849"/>
    </source>
</evidence>
<dbReference type="SUPFAM" id="SSF46626">
    <property type="entry name" value="Cytochrome c"/>
    <property type="match status" value="1"/>
</dbReference>
<dbReference type="PROSITE" id="PS51007">
    <property type="entry name" value="CYTC"/>
    <property type="match status" value="1"/>
</dbReference>
<keyword evidence="6" id="KW-0732">Signal</keyword>
<keyword evidence="1 4" id="KW-0349">Heme</keyword>
<dbReference type="GO" id="GO:0046872">
    <property type="term" value="F:metal ion binding"/>
    <property type="evidence" value="ECO:0007669"/>
    <property type="project" value="UniProtKB-KW"/>
</dbReference>
<keyword evidence="2 4" id="KW-0479">Metal-binding</keyword>
<dbReference type="InterPro" id="IPR015170">
    <property type="entry name" value="DUF1924_SHP"/>
</dbReference>
<dbReference type="InterPro" id="IPR009056">
    <property type="entry name" value="Cyt_c-like_dom"/>
</dbReference>
<evidence type="ECO:0000313" key="8">
    <source>
        <dbReference type="EMBL" id="ODB97955.1"/>
    </source>
</evidence>